<evidence type="ECO:0000313" key="2">
    <source>
        <dbReference type="EMBL" id="VVA93667.1"/>
    </source>
</evidence>
<dbReference type="EMBL" id="CABITT030000002">
    <property type="protein sequence ID" value="VVA93667.1"/>
    <property type="molecule type" value="Genomic_DNA"/>
</dbReference>
<evidence type="ECO:0000313" key="3">
    <source>
        <dbReference type="Proteomes" id="UP000489600"/>
    </source>
</evidence>
<organism evidence="2 3">
    <name type="scientific">Arabis nemorensis</name>
    <dbReference type="NCBI Taxonomy" id="586526"/>
    <lineage>
        <taxon>Eukaryota</taxon>
        <taxon>Viridiplantae</taxon>
        <taxon>Streptophyta</taxon>
        <taxon>Embryophyta</taxon>
        <taxon>Tracheophyta</taxon>
        <taxon>Spermatophyta</taxon>
        <taxon>Magnoliopsida</taxon>
        <taxon>eudicotyledons</taxon>
        <taxon>Gunneridae</taxon>
        <taxon>Pentapetalae</taxon>
        <taxon>rosids</taxon>
        <taxon>malvids</taxon>
        <taxon>Brassicales</taxon>
        <taxon>Brassicaceae</taxon>
        <taxon>Arabideae</taxon>
        <taxon>Arabis</taxon>
    </lineage>
</organism>
<keyword evidence="3" id="KW-1185">Reference proteome</keyword>
<evidence type="ECO:0000256" key="1">
    <source>
        <dbReference type="SAM" id="MobiDB-lite"/>
    </source>
</evidence>
<name>A0A565AWE6_9BRAS</name>
<reference evidence="2" key="1">
    <citation type="submission" date="2019-07" db="EMBL/GenBank/DDBJ databases">
        <authorList>
            <person name="Dittberner H."/>
        </authorList>
    </citation>
    <scope>NUCLEOTIDE SEQUENCE [LARGE SCALE GENOMIC DNA]</scope>
</reference>
<sequence>MQSTPNTANPPLDERAQPDHQNKRRRGASNNDNQSNLSKAFRERSDAIKSAASGMSSALTSDDATKLLSEDEVARRWLIGIPENKSALLYLEQMIGRKHDE</sequence>
<proteinExistence type="predicted"/>
<dbReference type="Proteomes" id="UP000489600">
    <property type="component" value="Unassembled WGS sequence"/>
</dbReference>
<protein>
    <submittedName>
        <fullName evidence="2">Uncharacterized protein</fullName>
    </submittedName>
</protein>
<comment type="caution">
    <text evidence="2">The sequence shown here is derived from an EMBL/GenBank/DDBJ whole genome shotgun (WGS) entry which is preliminary data.</text>
</comment>
<feature type="compositionally biased region" description="Basic and acidic residues" evidence="1">
    <location>
        <begin position="12"/>
        <end position="21"/>
    </location>
</feature>
<dbReference type="OrthoDB" id="1088429at2759"/>
<feature type="compositionally biased region" description="Polar residues" evidence="1">
    <location>
        <begin position="28"/>
        <end position="38"/>
    </location>
</feature>
<feature type="compositionally biased region" description="Polar residues" evidence="1">
    <location>
        <begin position="53"/>
        <end position="62"/>
    </location>
</feature>
<dbReference type="AlphaFoldDB" id="A0A565AWE6"/>
<gene>
    <name evidence="2" type="ORF">ANE_LOCUS4112</name>
</gene>
<feature type="region of interest" description="Disordered" evidence="1">
    <location>
        <begin position="1"/>
        <end position="65"/>
    </location>
</feature>
<accession>A0A565AWE6</accession>